<feature type="domain" description="UBP-type" evidence="2">
    <location>
        <begin position="16"/>
        <end position="115"/>
    </location>
</feature>
<dbReference type="InterPro" id="IPR013083">
    <property type="entry name" value="Znf_RING/FYVE/PHD"/>
</dbReference>
<organism evidence="3 4">
    <name type="scientific">Streptomyces adustus</name>
    <dbReference type="NCBI Taxonomy" id="1609272"/>
    <lineage>
        <taxon>Bacteria</taxon>
        <taxon>Bacillati</taxon>
        <taxon>Actinomycetota</taxon>
        <taxon>Actinomycetes</taxon>
        <taxon>Kitasatosporales</taxon>
        <taxon>Streptomycetaceae</taxon>
        <taxon>Streptomyces</taxon>
    </lineage>
</organism>
<dbReference type="Proteomes" id="UP000325849">
    <property type="component" value="Unassembled WGS sequence"/>
</dbReference>
<dbReference type="Pfam" id="PF04248">
    <property type="entry name" value="NTP_transf_9"/>
    <property type="match status" value="1"/>
</dbReference>
<dbReference type="PANTHER" id="PTHR43058:SF1">
    <property type="entry name" value="DUF427 DOMAIN-CONTAINING PROTEIN"/>
    <property type="match status" value="1"/>
</dbReference>
<dbReference type="SUPFAM" id="SSF57850">
    <property type="entry name" value="RING/U-box"/>
    <property type="match status" value="1"/>
</dbReference>
<evidence type="ECO:0000259" key="2">
    <source>
        <dbReference type="PROSITE" id="PS50271"/>
    </source>
</evidence>
<dbReference type="SMART" id="SM00290">
    <property type="entry name" value="ZnF_UBP"/>
    <property type="match status" value="1"/>
</dbReference>
<dbReference type="PROSITE" id="PS50271">
    <property type="entry name" value="ZF_UBP"/>
    <property type="match status" value="1"/>
</dbReference>
<reference evidence="3 4" key="1">
    <citation type="submission" date="2019-07" db="EMBL/GenBank/DDBJ databases">
        <title>New species of Amycolatopsis and Streptomyces.</title>
        <authorList>
            <person name="Duangmal K."/>
            <person name="Teo W.F.A."/>
            <person name="Lipun K."/>
        </authorList>
    </citation>
    <scope>NUCLEOTIDE SEQUENCE [LARGE SCALE GENOMIC DNA]</scope>
    <source>
        <strain evidence="3 4">NBRC 109810</strain>
    </source>
</reference>
<name>A0A5N8VHC1_9ACTN</name>
<dbReference type="Gene3D" id="3.30.40.10">
    <property type="entry name" value="Zinc/RING finger domain, C3HC4 (zinc finger)"/>
    <property type="match status" value="1"/>
</dbReference>
<dbReference type="GO" id="GO:0008270">
    <property type="term" value="F:zinc ion binding"/>
    <property type="evidence" value="ECO:0007669"/>
    <property type="project" value="InterPro"/>
</dbReference>
<dbReference type="InterPro" id="IPR001607">
    <property type="entry name" value="Znf_UBP"/>
</dbReference>
<evidence type="ECO:0000256" key="1">
    <source>
        <dbReference type="SAM" id="MobiDB-lite"/>
    </source>
</evidence>
<dbReference type="EMBL" id="VJZD01000105">
    <property type="protein sequence ID" value="MPY34236.1"/>
    <property type="molecule type" value="Genomic_DNA"/>
</dbReference>
<evidence type="ECO:0000313" key="4">
    <source>
        <dbReference type="Proteomes" id="UP000325849"/>
    </source>
</evidence>
<comment type="caution">
    <text evidence="3">The sequence shown here is derived from an EMBL/GenBank/DDBJ whole genome shotgun (WGS) entry which is preliminary data.</text>
</comment>
<proteinExistence type="predicted"/>
<dbReference type="Gene3D" id="2.170.150.40">
    <property type="entry name" value="Domain of unknown function (DUF427)"/>
    <property type="match status" value="1"/>
</dbReference>
<evidence type="ECO:0000313" key="3">
    <source>
        <dbReference type="EMBL" id="MPY34236.1"/>
    </source>
</evidence>
<dbReference type="InterPro" id="IPR007361">
    <property type="entry name" value="DUF427"/>
</dbReference>
<accession>A0A5N8VHC1</accession>
<feature type="region of interest" description="Disordered" evidence="1">
    <location>
        <begin position="1"/>
        <end position="23"/>
    </location>
</feature>
<sequence>MTKWAPRHDGGRPSERPCSHTWTAEPAPLSETCTTCAARERAPADLLLCLTCGHVGCSDSSPGAHATRHFDSSGHPVARALARGQEWAWCYEDEVYLDPLSEQPVPHSAPRPPESVWDYPRPPAVREDDRVVRVECAGQVVAETRKSVRVLETSHPPVFYIPPADVRTELLIPALTGRTWCEWKGSARYWDVVVGDDVRADAAWSYPRPEPGFTALKDYFAFYPSRMDRCTVAGEDVTAQEGDFYGGWITSEVRGPFKGGPGTLLW</sequence>
<dbReference type="PANTHER" id="PTHR43058">
    <property type="entry name" value="SLR0655 PROTEIN"/>
    <property type="match status" value="1"/>
</dbReference>
<keyword evidence="4" id="KW-1185">Reference proteome</keyword>
<gene>
    <name evidence="3" type="ORF">FNH09_24225</name>
</gene>
<dbReference type="Pfam" id="PF02148">
    <property type="entry name" value="zf-UBP"/>
    <property type="match status" value="1"/>
</dbReference>
<protein>
    <submittedName>
        <fullName evidence="3">DUF427 domain-containing protein</fullName>
    </submittedName>
</protein>
<dbReference type="InterPro" id="IPR038694">
    <property type="entry name" value="DUF427_sf"/>
</dbReference>
<dbReference type="AlphaFoldDB" id="A0A5N8VHC1"/>
<feature type="compositionally biased region" description="Basic and acidic residues" evidence="1">
    <location>
        <begin position="1"/>
        <end position="18"/>
    </location>
</feature>